<evidence type="ECO:0000313" key="2">
    <source>
        <dbReference type="Proteomes" id="UP001595696"/>
    </source>
</evidence>
<sequence length="131" mass="14317">MSSIVVADQTFVAAPGAAVAEVLGAPNHWRRWWPDLELEVREDRGDKGVRWLVSGAVTGSMEVWLEPSLDGVILHYFLHADPAGEPPAPRRLAALARERRIAGKEMSFEIKSRLEADRPAGVTPGPDLLVS</sequence>
<protein>
    <submittedName>
        <fullName evidence="1">Polyketide cyclase / dehydrase and lipid transport</fullName>
    </submittedName>
</protein>
<reference evidence="2" key="1">
    <citation type="journal article" date="2019" name="Int. J. Syst. Evol. Microbiol.">
        <title>The Global Catalogue of Microorganisms (GCM) 10K type strain sequencing project: providing services to taxonomists for standard genome sequencing and annotation.</title>
        <authorList>
            <consortium name="The Broad Institute Genomics Platform"/>
            <consortium name="The Broad Institute Genome Sequencing Center for Infectious Disease"/>
            <person name="Wu L."/>
            <person name="Ma J."/>
        </authorList>
    </citation>
    <scope>NUCLEOTIDE SEQUENCE [LARGE SCALE GENOMIC DNA]</scope>
    <source>
        <strain evidence="2">CGMCC 4.7330</strain>
    </source>
</reference>
<comment type="caution">
    <text evidence="1">The sequence shown here is derived from an EMBL/GenBank/DDBJ whole genome shotgun (WGS) entry which is preliminary data.</text>
</comment>
<gene>
    <name evidence="1" type="ORF">ACFO0B_28960</name>
</gene>
<dbReference type="EMBL" id="JBHSAX010000033">
    <property type="protein sequence ID" value="MFC3966040.1"/>
    <property type="molecule type" value="Genomic_DNA"/>
</dbReference>
<evidence type="ECO:0000313" key="1">
    <source>
        <dbReference type="EMBL" id="MFC3966040.1"/>
    </source>
</evidence>
<proteinExistence type="predicted"/>
<name>A0ABV8E270_9NOCA</name>
<accession>A0ABV8E270</accession>
<dbReference type="SUPFAM" id="SSF55961">
    <property type="entry name" value="Bet v1-like"/>
    <property type="match status" value="1"/>
</dbReference>
<keyword evidence="2" id="KW-1185">Reference proteome</keyword>
<organism evidence="1 2">
    <name type="scientific">Nocardia jiangsuensis</name>
    <dbReference type="NCBI Taxonomy" id="1691563"/>
    <lineage>
        <taxon>Bacteria</taxon>
        <taxon>Bacillati</taxon>
        <taxon>Actinomycetota</taxon>
        <taxon>Actinomycetes</taxon>
        <taxon>Mycobacteriales</taxon>
        <taxon>Nocardiaceae</taxon>
        <taxon>Nocardia</taxon>
    </lineage>
</organism>
<dbReference type="Proteomes" id="UP001595696">
    <property type="component" value="Unassembled WGS sequence"/>
</dbReference>
<dbReference type="RefSeq" id="WP_378616421.1">
    <property type="nucleotide sequence ID" value="NZ_JBHSAX010000033.1"/>
</dbReference>